<evidence type="ECO:0000256" key="3">
    <source>
        <dbReference type="SAM" id="SignalP"/>
    </source>
</evidence>
<dbReference type="PROSITE" id="PS51272">
    <property type="entry name" value="SLH"/>
    <property type="match status" value="3"/>
</dbReference>
<dbReference type="InterPro" id="IPR044060">
    <property type="entry name" value="Bacterial_rp_domain"/>
</dbReference>
<feature type="domain" description="SLH" evidence="4">
    <location>
        <begin position="1623"/>
        <end position="1682"/>
    </location>
</feature>
<dbReference type="GO" id="GO:0030313">
    <property type="term" value="C:cell envelope"/>
    <property type="evidence" value="ECO:0007669"/>
    <property type="project" value="UniProtKB-SubCell"/>
</dbReference>
<keyword evidence="6" id="KW-1185">Reference proteome</keyword>
<feature type="domain" description="SLH" evidence="4">
    <location>
        <begin position="1748"/>
        <end position="1799"/>
    </location>
</feature>
<keyword evidence="3" id="KW-0732">Signal</keyword>
<proteinExistence type="predicted"/>
<dbReference type="SUPFAM" id="SSF49464">
    <property type="entry name" value="Carboxypeptidase regulatory domain-like"/>
    <property type="match status" value="1"/>
</dbReference>
<evidence type="ECO:0000259" key="4">
    <source>
        <dbReference type="PROSITE" id="PS51272"/>
    </source>
</evidence>
<dbReference type="Proteomes" id="UP000620366">
    <property type="component" value="Unassembled WGS sequence"/>
</dbReference>
<reference evidence="5" key="1">
    <citation type="submission" date="2020-08" db="EMBL/GenBank/DDBJ databases">
        <title>Genome public.</title>
        <authorList>
            <person name="Liu C."/>
            <person name="Sun Q."/>
        </authorList>
    </citation>
    <scope>NUCLEOTIDE SEQUENCE</scope>
    <source>
        <strain evidence="5">BX7</strain>
    </source>
</reference>
<dbReference type="InterPro" id="IPR003961">
    <property type="entry name" value="FN3_dom"/>
</dbReference>
<dbReference type="InterPro" id="IPR001119">
    <property type="entry name" value="SLH_dom"/>
</dbReference>
<evidence type="ECO:0000313" key="6">
    <source>
        <dbReference type="Proteomes" id="UP000620366"/>
    </source>
</evidence>
<organism evidence="5 6">
    <name type="scientific">Feifania hominis</name>
    <dbReference type="NCBI Taxonomy" id="2763660"/>
    <lineage>
        <taxon>Bacteria</taxon>
        <taxon>Bacillati</taxon>
        <taxon>Bacillota</taxon>
        <taxon>Clostridia</taxon>
        <taxon>Eubacteriales</taxon>
        <taxon>Feifaniaceae</taxon>
        <taxon>Feifania</taxon>
    </lineage>
</organism>
<dbReference type="EMBL" id="JACRSP010000002">
    <property type="protein sequence ID" value="MBC8535802.1"/>
    <property type="molecule type" value="Genomic_DNA"/>
</dbReference>
<dbReference type="InterPro" id="IPR008969">
    <property type="entry name" value="CarboxyPept-like_regulatory"/>
</dbReference>
<feature type="chain" id="PRO_5037067350" evidence="3">
    <location>
        <begin position="26"/>
        <end position="1799"/>
    </location>
</feature>
<dbReference type="InterPro" id="IPR013783">
    <property type="entry name" value="Ig-like_fold"/>
</dbReference>
<dbReference type="Pfam" id="PF09479">
    <property type="entry name" value="Flg_new"/>
    <property type="match status" value="1"/>
</dbReference>
<accession>A0A926HPZ6</accession>
<sequence>MKKRLLSLALALCLCLGLLPVSALAADAPLTEPLSFKSSTADTSGDGYSWDKATCTLTLDGLNLQTSNEEWALDLGSNTTIVLVDNSVNTITNSSTGKFYGIKCAGNLTIKGSGTLNVVTQTPEDSMPYDIYALNLSKSLVVEEGVTLNVTASKAEYSSRGIYLGGSLFLNGGTVTAVGGESTKTDFHRTNISVGVYSYGTSSRIIVSGGSLTATGTTVQNGNSYGVYGEDGIIADAGRVTASGETQALAWGSDSDPFAKPDSSDYSDFKAGDDADTAVTVESYTNEPYVSFTASSNHRHTLCVNTNSHGKDTCSHAEETWIAWNQSDALPTGGNYFLATDVTLTSSSKAHINDATLNLCLNGHSITYTTDDWNGSDNANGPINVNQGGTLNLSDCQAGSVTYRFREDGMLWVKDEAGPFVVNSGYITGKPNAGFVHVNGGTFNLWNGALINNTNGTSTDAKGLNLEKGTANLYGGQLSGNNDTGIKATGGNLNLYGAVISDNYVNGAQIGKPGSTDRVTVLLADKTVIRDNDRGGIRLYGYVDFTMTGGSITGNDASTASLYCGGDNTITITGGEITGNIHDPGSSHDSSSGAGGIQLKDDDVLTISGDALFSGNHDEDGTTACDLNFYNYDSSFEPVRIAGPLAKPASPAAVYANKPKYLQTSAFTSGWATHMADAEISDYFVSYDPTYTIAKNASGELVFAINHTHNWTYAANGATITATCGSANCTATDTSLTISAPALTTVGGAESAAATLSASTLAGASVSASSIKYAQKSGESWSDLNAAPTGVGNYKASITVGGATASAEYTISKAASSVTTPPAGVKDMVYSQTAKTLITAGVASGGTMQYSLDGTSWSEDLPTGTDAGTYTVWYKVVGDADHADTAPASVSAVIAQADAGTMGSIEVMDITGSSAAVRVAEADWAKALEYSIDGGNTWKAVSVSDGKFTVTGLTKATEYTIQVREQESKNYKASASVSDTFTTLNVTTVLVTYDGNGDGDSVTGVPAAQSKTFDGTGGAYFTIASPESMTREGYTFLKWNNKKEYPSGDPYKVGHDTWIQSDITLYAIWGKNVLEVTAPDGTTTRYPTLSMAFEKAPSGSTIKVLESYTDVEGMAGLFVESEDPAQHKTLTLDLNGKTVEAFLSLGNGSLTLKDEAGGGRLSGYIQQRGGRLTVEGGTYGGLMTYAYSTVDDHTPTALSQLSLKGGTFLGADMLGDGANYGILVLSDAGEDEAEAFLTGAVADGKRLDREIMLKSESAGEEESYYYAYAEGPVHIFDQGEHVITGDVEDSSHTPAAGVAVALKQGGKTIAETTTDAEGKYTFYAPAGFYNIVATQGDKIMTVLIEVKTGDLAVDTITLPGDDVNSELVISGTTTPAVVVGGLERVAQAVKDESAATSVTVTMTVESRTEDTAENADAIKAAAPGKTLNYLDIKIEKKLDNGDPQAISDTGNTVMEIVVPFDFAGKRTDSVTVYRYHGTQAEALTASDTRAGGTFRLDVANGRIHIYASKFSTYAIGYTASSTSSDGSGTITHAIAVKSVEHGTVKTSHIRASSGQIIAVTPTPDEGYAPVCVTVTDSLGNELKLTRQDDGSYTFTMPARSVTVAVVFALESDYTTCPRDSSCPMADYVDADPHAWYHDGIHFCLEHGLMHGYGEGRFAPDDTLTRAMLVQILYNKEGNPAVSDAFTFQDVLQHTWYADAVRWASASGVVTGYSAEAFGPEDAITREQLATMLWRYAGKPAEDAEITFLDADQISAWALDAMRWAVREGIMEGKGNGILDPTGRATRAETAQMLKNFMEK</sequence>
<comment type="subcellular location">
    <subcellularLocation>
        <location evidence="1">Cell envelope</location>
    </subcellularLocation>
</comment>
<dbReference type="Gene3D" id="2.60.40.10">
    <property type="entry name" value="Immunoglobulins"/>
    <property type="match status" value="2"/>
</dbReference>
<dbReference type="CDD" id="cd00063">
    <property type="entry name" value="FN3"/>
    <property type="match status" value="1"/>
</dbReference>
<dbReference type="InterPro" id="IPR042229">
    <property type="entry name" value="Listeria/Bacterioides_rpt_sf"/>
</dbReference>
<feature type="domain" description="SLH" evidence="4">
    <location>
        <begin position="1683"/>
        <end position="1746"/>
    </location>
</feature>
<evidence type="ECO:0000313" key="5">
    <source>
        <dbReference type="EMBL" id="MBC8535802.1"/>
    </source>
</evidence>
<dbReference type="InterPro" id="IPR013378">
    <property type="entry name" value="InlB-like_B-rpt"/>
</dbReference>
<dbReference type="Pfam" id="PF00395">
    <property type="entry name" value="SLH"/>
    <property type="match status" value="3"/>
</dbReference>
<evidence type="ECO:0000256" key="1">
    <source>
        <dbReference type="ARBA" id="ARBA00004196"/>
    </source>
</evidence>
<dbReference type="Pfam" id="PF18998">
    <property type="entry name" value="Flg_new_2"/>
    <property type="match status" value="1"/>
</dbReference>
<name>A0A926HPZ6_9FIRM</name>
<evidence type="ECO:0000256" key="2">
    <source>
        <dbReference type="ARBA" id="ARBA00022737"/>
    </source>
</evidence>
<comment type="caution">
    <text evidence="5">The sequence shown here is derived from an EMBL/GenBank/DDBJ whole genome shotgun (WGS) entry which is preliminary data.</text>
</comment>
<gene>
    <name evidence="5" type="ORF">H8695_03740</name>
</gene>
<dbReference type="Gene3D" id="2.60.40.4270">
    <property type="entry name" value="Listeria-Bacteroides repeat domain"/>
    <property type="match status" value="1"/>
</dbReference>
<feature type="signal peptide" evidence="3">
    <location>
        <begin position="1"/>
        <end position="25"/>
    </location>
</feature>
<keyword evidence="2" id="KW-0677">Repeat</keyword>
<protein>
    <submittedName>
        <fullName evidence="5">S-layer homology domain-containing protein</fullName>
    </submittedName>
</protein>